<gene>
    <name evidence="3" type="ORF">DENIS_2601</name>
</gene>
<name>A0A401FXG6_9BACT</name>
<dbReference type="CDD" id="cd00293">
    <property type="entry name" value="USP-like"/>
    <property type="match status" value="1"/>
</dbReference>
<sequence>MEVRKILWPTDFSSSAEKALPHVKSLTEKYSAEIHVVYVVEDTAHHDPWYGVFDEDHVNRIVEYGQKVAGERLGQICKKYLEGCPLYIRHIAMGDPAQEILKLIGYEKIDMVVMTTRGQEGLFPFGSVTEKVVKNSPVPVITVPILKEETETEA</sequence>
<dbReference type="OrthoDB" id="9788959at2"/>
<evidence type="ECO:0000313" key="3">
    <source>
        <dbReference type="EMBL" id="GBC61639.1"/>
    </source>
</evidence>
<dbReference type="Gene3D" id="3.40.50.620">
    <property type="entry name" value="HUPs"/>
    <property type="match status" value="1"/>
</dbReference>
<proteinExistence type="inferred from homology"/>
<dbReference type="InterPro" id="IPR006016">
    <property type="entry name" value="UspA"/>
</dbReference>
<dbReference type="PANTHER" id="PTHR46268">
    <property type="entry name" value="STRESS RESPONSE PROTEIN NHAX"/>
    <property type="match status" value="1"/>
</dbReference>
<evidence type="ECO:0000313" key="4">
    <source>
        <dbReference type="Proteomes" id="UP000288096"/>
    </source>
</evidence>
<dbReference type="Proteomes" id="UP000288096">
    <property type="component" value="Unassembled WGS sequence"/>
</dbReference>
<dbReference type="SUPFAM" id="SSF52402">
    <property type="entry name" value="Adenine nucleotide alpha hydrolases-like"/>
    <property type="match status" value="1"/>
</dbReference>
<dbReference type="Pfam" id="PF00582">
    <property type="entry name" value="Usp"/>
    <property type="match status" value="1"/>
</dbReference>
<comment type="caution">
    <text evidence="3">The sequence shown here is derived from an EMBL/GenBank/DDBJ whole genome shotgun (WGS) entry which is preliminary data.</text>
</comment>
<dbReference type="PRINTS" id="PR01438">
    <property type="entry name" value="UNVRSLSTRESS"/>
</dbReference>
<accession>A0A401FXG6</accession>
<keyword evidence="4" id="KW-1185">Reference proteome</keyword>
<dbReference type="PANTHER" id="PTHR46268:SF6">
    <property type="entry name" value="UNIVERSAL STRESS PROTEIN UP12"/>
    <property type="match status" value="1"/>
</dbReference>
<reference evidence="4" key="1">
    <citation type="submission" date="2017-11" db="EMBL/GenBank/DDBJ databases">
        <authorList>
            <person name="Watanabe M."/>
            <person name="Kojima H."/>
        </authorList>
    </citation>
    <scope>NUCLEOTIDE SEQUENCE [LARGE SCALE GENOMIC DNA]</scope>
    <source>
        <strain evidence="4">Tokyo 01</strain>
    </source>
</reference>
<dbReference type="RefSeq" id="WP_124328903.1">
    <property type="nucleotide sequence ID" value="NZ_BEXT01000001.1"/>
</dbReference>
<dbReference type="InterPro" id="IPR006015">
    <property type="entry name" value="Universal_stress_UspA"/>
</dbReference>
<protein>
    <submittedName>
        <fullName evidence="3">Universal stress protein</fullName>
    </submittedName>
</protein>
<evidence type="ECO:0000256" key="1">
    <source>
        <dbReference type="ARBA" id="ARBA00008791"/>
    </source>
</evidence>
<dbReference type="AlphaFoldDB" id="A0A401FXG6"/>
<dbReference type="EMBL" id="BEXT01000001">
    <property type="protein sequence ID" value="GBC61639.1"/>
    <property type="molecule type" value="Genomic_DNA"/>
</dbReference>
<comment type="similarity">
    <text evidence="1">Belongs to the universal stress protein A family.</text>
</comment>
<organism evidence="3 4">
    <name type="scientific">Desulfonema ishimotonii</name>
    <dbReference type="NCBI Taxonomy" id="45657"/>
    <lineage>
        <taxon>Bacteria</taxon>
        <taxon>Pseudomonadati</taxon>
        <taxon>Thermodesulfobacteriota</taxon>
        <taxon>Desulfobacteria</taxon>
        <taxon>Desulfobacterales</taxon>
        <taxon>Desulfococcaceae</taxon>
        <taxon>Desulfonema</taxon>
    </lineage>
</organism>
<reference evidence="4" key="2">
    <citation type="submission" date="2019-01" db="EMBL/GenBank/DDBJ databases">
        <title>Genome sequence of Desulfonema ishimotonii strain Tokyo 01.</title>
        <authorList>
            <person name="Fukui M."/>
        </authorList>
    </citation>
    <scope>NUCLEOTIDE SEQUENCE [LARGE SCALE GENOMIC DNA]</scope>
    <source>
        <strain evidence="4">Tokyo 01</strain>
    </source>
</reference>
<dbReference type="InterPro" id="IPR014729">
    <property type="entry name" value="Rossmann-like_a/b/a_fold"/>
</dbReference>
<feature type="domain" description="UspA" evidence="2">
    <location>
        <begin position="3"/>
        <end position="144"/>
    </location>
</feature>
<evidence type="ECO:0000259" key="2">
    <source>
        <dbReference type="Pfam" id="PF00582"/>
    </source>
</evidence>